<name>A0A3N6NP86_9CYAN</name>
<dbReference type="PROSITE" id="PS51177">
    <property type="entry name" value="LUMAZINE_BIND"/>
    <property type="match status" value="2"/>
</dbReference>
<accession>A0A3N6NP86</accession>
<feature type="repeat" description="Lumazine-binding" evidence="2">
    <location>
        <begin position="1"/>
        <end position="97"/>
    </location>
</feature>
<evidence type="ECO:0000259" key="3">
    <source>
        <dbReference type="PROSITE" id="PS51177"/>
    </source>
</evidence>
<feature type="domain" description="Lumazine-binding" evidence="3">
    <location>
        <begin position="1"/>
        <end position="97"/>
    </location>
</feature>
<dbReference type="SUPFAM" id="SSF63380">
    <property type="entry name" value="Riboflavin synthase domain-like"/>
    <property type="match status" value="2"/>
</dbReference>
<organism evidence="4 5">
    <name type="scientific">Okeania hirsuta</name>
    <dbReference type="NCBI Taxonomy" id="1458930"/>
    <lineage>
        <taxon>Bacteria</taxon>
        <taxon>Bacillati</taxon>
        <taxon>Cyanobacteriota</taxon>
        <taxon>Cyanophyceae</taxon>
        <taxon>Oscillatoriophycideae</taxon>
        <taxon>Oscillatoriales</taxon>
        <taxon>Microcoleaceae</taxon>
        <taxon>Okeania</taxon>
    </lineage>
</organism>
<sequence>MFTGIIQETGKVYQLHLQGLGCELILDVSDSLYTEVEIKSNISVNGRALTILGKEILGEFYLLKFYLASTKVAAQYEGQKKLNLERSIRLGEEISGSLFYGVPSGYCQLISKENLSGGGIKIEVLWKNDFLQYLDVKDLICLDGVLLIIRDMAKFSLVFDIYPETVNLTNLVEKEIGEYFAIEIDPIVKKVGQILAKKLR</sequence>
<dbReference type="GO" id="GO:0004746">
    <property type="term" value="F:riboflavin synthase activity"/>
    <property type="evidence" value="ECO:0007669"/>
    <property type="project" value="TreeGrafter"/>
</dbReference>
<dbReference type="Gene3D" id="2.40.30.20">
    <property type="match status" value="2"/>
</dbReference>
<evidence type="ECO:0000313" key="4">
    <source>
        <dbReference type="EMBL" id="RQH16871.1"/>
    </source>
</evidence>
<dbReference type="GO" id="GO:0009231">
    <property type="term" value="P:riboflavin biosynthetic process"/>
    <property type="evidence" value="ECO:0007669"/>
    <property type="project" value="TreeGrafter"/>
</dbReference>
<evidence type="ECO:0000256" key="2">
    <source>
        <dbReference type="PROSITE-ProRule" id="PRU00524"/>
    </source>
</evidence>
<proteinExistence type="predicted"/>
<evidence type="ECO:0000256" key="1">
    <source>
        <dbReference type="ARBA" id="ARBA00022737"/>
    </source>
</evidence>
<dbReference type="EMBL" id="RCBY01000533">
    <property type="protein sequence ID" value="RQH16871.1"/>
    <property type="molecule type" value="Genomic_DNA"/>
</dbReference>
<gene>
    <name evidence="4" type="ORF">D5R40_33675</name>
</gene>
<dbReference type="AlphaFoldDB" id="A0A3N6NP86"/>
<protein>
    <submittedName>
        <fullName evidence="4">Lumazine-binding protein</fullName>
    </submittedName>
</protein>
<feature type="domain" description="Lumazine-binding" evidence="3">
    <location>
        <begin position="98"/>
        <end position="195"/>
    </location>
</feature>
<dbReference type="InterPro" id="IPR001783">
    <property type="entry name" value="Lumazine-bd"/>
</dbReference>
<keyword evidence="5" id="KW-1185">Reference proteome</keyword>
<dbReference type="Proteomes" id="UP000269154">
    <property type="component" value="Unassembled WGS sequence"/>
</dbReference>
<comment type="caution">
    <text evidence="4">The sequence shown here is derived from an EMBL/GenBank/DDBJ whole genome shotgun (WGS) entry which is preliminary data.</text>
</comment>
<dbReference type="InterPro" id="IPR017938">
    <property type="entry name" value="Riboflavin_synthase-like_b-brl"/>
</dbReference>
<dbReference type="PANTHER" id="PTHR21098">
    <property type="entry name" value="RIBOFLAVIN SYNTHASE ALPHA CHAIN"/>
    <property type="match status" value="1"/>
</dbReference>
<dbReference type="PANTHER" id="PTHR21098:SF0">
    <property type="entry name" value="RIBOFLAVIN SYNTHASE"/>
    <property type="match status" value="1"/>
</dbReference>
<evidence type="ECO:0000313" key="5">
    <source>
        <dbReference type="Proteomes" id="UP000269154"/>
    </source>
</evidence>
<dbReference type="InterPro" id="IPR026017">
    <property type="entry name" value="Lumazine-bd_dom"/>
</dbReference>
<dbReference type="InterPro" id="IPR023366">
    <property type="entry name" value="ATP_synth_asu-like_sf"/>
</dbReference>
<dbReference type="PIRSF" id="PIRSF000498">
    <property type="entry name" value="Riboflavin_syn_A"/>
    <property type="match status" value="1"/>
</dbReference>
<reference evidence="4 5" key="1">
    <citation type="journal article" date="2018" name="ACS Chem. Biol.">
        <title>Ketoreductase domain dysfunction expands chemodiversity: malyngamide biosynthesis in the cyanobacterium Okeania hirsuta.</title>
        <authorList>
            <person name="Moss N.A."/>
            <person name="Leao T."/>
            <person name="Rankin M."/>
            <person name="McCullough T.M."/>
            <person name="Qu P."/>
            <person name="Korobeynikov A."/>
            <person name="Smith J.L."/>
            <person name="Gerwick L."/>
            <person name="Gerwick W.H."/>
        </authorList>
    </citation>
    <scope>NUCLEOTIDE SEQUENCE [LARGE SCALE GENOMIC DNA]</scope>
    <source>
        <strain evidence="4 5">PAB10Feb10-1</strain>
    </source>
</reference>
<feature type="repeat" description="Lumazine-binding" evidence="2">
    <location>
        <begin position="98"/>
        <end position="195"/>
    </location>
</feature>
<keyword evidence="1" id="KW-0677">Repeat</keyword>